<gene>
    <name evidence="1" type="ORF">GCM10009754_86690</name>
</gene>
<evidence type="ECO:0000313" key="1">
    <source>
        <dbReference type="EMBL" id="GAA1993977.1"/>
    </source>
</evidence>
<dbReference type="EMBL" id="BAAANN010000076">
    <property type="protein sequence ID" value="GAA1993977.1"/>
    <property type="molecule type" value="Genomic_DNA"/>
</dbReference>
<dbReference type="Proteomes" id="UP001501116">
    <property type="component" value="Unassembled WGS sequence"/>
</dbReference>
<keyword evidence="2" id="KW-1185">Reference proteome</keyword>
<sequence>MGWDSQLAPPSLVSVLVLRKGTFRGVNAAEVAFTGPLCSGEHALKVPLRESDAAEGPFGA</sequence>
<organism evidence="1 2">
    <name type="scientific">Amycolatopsis minnesotensis</name>
    <dbReference type="NCBI Taxonomy" id="337894"/>
    <lineage>
        <taxon>Bacteria</taxon>
        <taxon>Bacillati</taxon>
        <taxon>Actinomycetota</taxon>
        <taxon>Actinomycetes</taxon>
        <taxon>Pseudonocardiales</taxon>
        <taxon>Pseudonocardiaceae</taxon>
        <taxon>Amycolatopsis</taxon>
    </lineage>
</organism>
<proteinExistence type="predicted"/>
<evidence type="ECO:0000313" key="2">
    <source>
        <dbReference type="Proteomes" id="UP001501116"/>
    </source>
</evidence>
<accession>A0ABP5E9F7</accession>
<name>A0ABP5E9F7_9PSEU</name>
<reference evidence="2" key="1">
    <citation type="journal article" date="2019" name="Int. J. Syst. Evol. Microbiol.">
        <title>The Global Catalogue of Microorganisms (GCM) 10K type strain sequencing project: providing services to taxonomists for standard genome sequencing and annotation.</title>
        <authorList>
            <consortium name="The Broad Institute Genomics Platform"/>
            <consortium name="The Broad Institute Genome Sequencing Center for Infectious Disease"/>
            <person name="Wu L."/>
            <person name="Ma J."/>
        </authorList>
    </citation>
    <scope>NUCLEOTIDE SEQUENCE [LARGE SCALE GENOMIC DNA]</scope>
    <source>
        <strain evidence="2">JCM 14545</strain>
    </source>
</reference>
<protein>
    <submittedName>
        <fullName evidence="1">Uncharacterized protein</fullName>
    </submittedName>
</protein>
<comment type="caution">
    <text evidence="1">The sequence shown here is derived from an EMBL/GenBank/DDBJ whole genome shotgun (WGS) entry which is preliminary data.</text>
</comment>